<dbReference type="KEGG" id="ddu:GF1_16220"/>
<dbReference type="Proteomes" id="UP001063350">
    <property type="component" value="Chromosome"/>
</dbReference>
<gene>
    <name evidence="1" type="ORF">GF1_16220</name>
</gene>
<dbReference type="AlphaFoldDB" id="A0A915U9S8"/>
<dbReference type="EMBL" id="AP024233">
    <property type="protein sequence ID" value="BCO09246.1"/>
    <property type="molecule type" value="Genomic_DNA"/>
</dbReference>
<reference evidence="1" key="1">
    <citation type="submission" date="2020-12" db="EMBL/GenBank/DDBJ databases">
        <title>Desulfobium dissulfuricans gen. nov., sp. nov., a novel mesophilic, sulfate-reducing bacterium isolated from a deep-sea hydrothermal vent.</title>
        <authorList>
            <person name="Hashimoto Y."/>
            <person name="Tame A."/>
            <person name="Sawayama S."/>
            <person name="Miyazaki J."/>
            <person name="Takai K."/>
            <person name="Nakagawa S."/>
        </authorList>
    </citation>
    <scope>NUCLEOTIDE SEQUENCE</scope>
    <source>
        <strain evidence="1">GF1</strain>
    </source>
</reference>
<proteinExistence type="predicted"/>
<keyword evidence="2" id="KW-1185">Reference proteome</keyword>
<sequence length="147" mass="17571">MQINIDQFAQQSVIPRKLLLWMRDKRIIDDPLTEKNIAGLEMLEQLWGRHEVLRAQLGRLSKPRRQRLIDTAGLETKWERYAYGRYMNLENGQKLAMKQLIAEIEETYGFSLNKIQVRRLYQIREKIYFTRKKKKRGTVTGSQNHHS</sequence>
<accession>A0A915U9S8</accession>
<name>A0A915U9S8_9BACT</name>
<evidence type="ECO:0000313" key="1">
    <source>
        <dbReference type="EMBL" id="BCO09246.1"/>
    </source>
</evidence>
<protein>
    <submittedName>
        <fullName evidence="1">Uncharacterized protein</fullName>
    </submittedName>
</protein>
<organism evidence="1 2">
    <name type="scientific">Desulfolithobacter dissulfuricans</name>
    <dbReference type="NCBI Taxonomy" id="2795293"/>
    <lineage>
        <taxon>Bacteria</taxon>
        <taxon>Pseudomonadati</taxon>
        <taxon>Thermodesulfobacteriota</taxon>
        <taxon>Desulfobulbia</taxon>
        <taxon>Desulfobulbales</taxon>
        <taxon>Desulfobulbaceae</taxon>
        <taxon>Desulfolithobacter</taxon>
    </lineage>
</organism>
<evidence type="ECO:0000313" key="2">
    <source>
        <dbReference type="Proteomes" id="UP001063350"/>
    </source>
</evidence>